<gene>
    <name evidence="2" type="ORF">H6P81_017147</name>
</gene>
<dbReference type="Proteomes" id="UP000825729">
    <property type="component" value="Unassembled WGS sequence"/>
</dbReference>
<feature type="compositionally biased region" description="Pro residues" evidence="1">
    <location>
        <begin position="58"/>
        <end position="74"/>
    </location>
</feature>
<feature type="region of interest" description="Disordered" evidence="1">
    <location>
        <begin position="168"/>
        <end position="197"/>
    </location>
</feature>
<organism evidence="2 3">
    <name type="scientific">Aristolochia fimbriata</name>
    <name type="common">White veined hardy Dutchman's pipe vine</name>
    <dbReference type="NCBI Taxonomy" id="158543"/>
    <lineage>
        <taxon>Eukaryota</taxon>
        <taxon>Viridiplantae</taxon>
        <taxon>Streptophyta</taxon>
        <taxon>Embryophyta</taxon>
        <taxon>Tracheophyta</taxon>
        <taxon>Spermatophyta</taxon>
        <taxon>Magnoliopsida</taxon>
        <taxon>Magnoliidae</taxon>
        <taxon>Piperales</taxon>
        <taxon>Aristolochiaceae</taxon>
        <taxon>Aristolochia</taxon>
    </lineage>
</organism>
<dbReference type="AlphaFoldDB" id="A0AAV7DXJ1"/>
<dbReference type="EMBL" id="JAINDJ010000007">
    <property type="protein sequence ID" value="KAG9441293.1"/>
    <property type="molecule type" value="Genomic_DNA"/>
</dbReference>
<name>A0AAV7DXJ1_ARIFI</name>
<feature type="compositionally biased region" description="Low complexity" evidence="1">
    <location>
        <begin position="93"/>
        <end position="112"/>
    </location>
</feature>
<reference evidence="2 3" key="1">
    <citation type="submission" date="2021-07" db="EMBL/GenBank/DDBJ databases">
        <title>The Aristolochia fimbriata genome: insights into angiosperm evolution, floral development and chemical biosynthesis.</title>
        <authorList>
            <person name="Jiao Y."/>
        </authorList>
    </citation>
    <scope>NUCLEOTIDE SEQUENCE [LARGE SCALE GENOMIC DNA]</scope>
    <source>
        <strain evidence="2">IBCAS-2021</strain>
        <tissue evidence="2">Leaf</tissue>
    </source>
</reference>
<evidence type="ECO:0000313" key="3">
    <source>
        <dbReference type="Proteomes" id="UP000825729"/>
    </source>
</evidence>
<proteinExistence type="predicted"/>
<feature type="region of interest" description="Disordered" evidence="1">
    <location>
        <begin position="21"/>
        <end position="155"/>
    </location>
</feature>
<comment type="caution">
    <text evidence="2">The sequence shown here is derived from an EMBL/GenBank/DDBJ whole genome shotgun (WGS) entry which is preliminary data.</text>
</comment>
<sequence length="197" mass="22146">MQNRVHRRHLIYLKIKKSDPTNIYSSYSLPSQSTNTEIEKNSQCSSQKKSVTHLSQPRTPPPSLQALKPPPPLPSATTRSLFHHDDTAKRTKSPALSLVPSPKPSSPLVASPRFSRSRTREIQFSRPLPGGEGRRRESSRLSRLGETAPRRGREINTWELKKAYVVLSPHRGPRDYPEGGSCRGNRRRRSVRGGGKV</sequence>
<evidence type="ECO:0000313" key="2">
    <source>
        <dbReference type="EMBL" id="KAG9441293.1"/>
    </source>
</evidence>
<accession>A0AAV7DXJ1</accession>
<protein>
    <submittedName>
        <fullName evidence="2">Uncharacterized protein</fullName>
    </submittedName>
</protein>
<feature type="compositionally biased region" description="Polar residues" evidence="1">
    <location>
        <begin position="21"/>
        <end position="57"/>
    </location>
</feature>
<keyword evidence="3" id="KW-1185">Reference proteome</keyword>
<evidence type="ECO:0000256" key="1">
    <source>
        <dbReference type="SAM" id="MobiDB-lite"/>
    </source>
</evidence>